<dbReference type="AlphaFoldDB" id="A0A2Z3S053"/>
<gene>
    <name evidence="2" type="ORF">AURMO_00264</name>
</gene>
<protein>
    <recommendedName>
        <fullName evidence="1">MrfA-like Zn-binding domain-containing protein</fullName>
    </recommendedName>
</protein>
<proteinExistence type="predicted"/>
<sequence length="605" mass="67031">MRRPFYTPIRRNHIVGPLGVGSIVVSRSGVTVLMTGLDDWVRGIKTDGPDVTSQNKIRAERMNAYELHDFALENTLGVQRFIQPPIIEGGEADFNTWFIPSTRFPLAEYCTSPWCSTITLARTPDDPSVGSCTKPECQKTRKFAWKTQQVPVVLCCPKGHLDEVDWFAEVHDGADCPYSELEYKETSDGARPLVKCRSCGASKYFGPLGRGQSIWTTKCSGRRAWLPESANENCDQEMKLLLRTATQVYFPDVRSSLHLPAPEGLRDSLVRWLQEDSVANAYVRIQGGDQDEIQSMIHQRATVVFPDLDKEELSKHIKHVRTGSFVGGEAGRAGEVKALTAGKRGRTTQDGPPVLDPELIPTERFSSSRFGVDGLISKVVAVHRLAETRVLAGFTRDTPPGSNRDIRDGLAQMWGSVPEKDSLTRSWLPAHRVYGEGIYIELNQSSVNEWLSKTIGAYPPEVLRDHILSQKFLLAHTLAHLLINVVSLECGYPTASIRDRIYDEEGVLGLLIYTAAGDSVGTMGGLVELARPGKLEHVLEKALVNGRWCGLDPICISPLDHDIENTPGACHQCCFLPETSCEWFNHALDRATLIGRNEIVGFLGI</sequence>
<evidence type="ECO:0000259" key="1">
    <source>
        <dbReference type="Pfam" id="PF09369"/>
    </source>
</evidence>
<reference evidence="2 3" key="1">
    <citation type="submission" date="2017-10" db="EMBL/GenBank/DDBJ databases">
        <title>Genome of an Actinobacterium that displays light-enhanced growth.</title>
        <authorList>
            <person name="Maresca J.A."/>
            <person name="Hempel P."/>
            <person name="Shevchenko O."/>
            <person name="Miller K.J."/>
            <person name="Hahn M.W."/>
        </authorList>
    </citation>
    <scope>NUCLEOTIDE SEQUENCE [LARGE SCALE GENOMIC DNA]</scope>
    <source>
        <strain evidence="2 3">MWH-Mo1</strain>
    </source>
</reference>
<accession>A0A2Z3S053</accession>
<dbReference type="Pfam" id="PF09369">
    <property type="entry name" value="MZB"/>
    <property type="match status" value="1"/>
</dbReference>
<dbReference type="NCBIfam" id="NF038324">
    <property type="entry name" value="DrmB_fam"/>
    <property type="match status" value="1"/>
</dbReference>
<dbReference type="OrthoDB" id="9134227at2"/>
<name>A0A2Z3S053_9MICO</name>
<organism evidence="2 3">
    <name type="scientific">Aurantimicrobium photophilum</name>
    <dbReference type="NCBI Taxonomy" id="1987356"/>
    <lineage>
        <taxon>Bacteria</taxon>
        <taxon>Bacillati</taxon>
        <taxon>Actinomycetota</taxon>
        <taxon>Actinomycetes</taxon>
        <taxon>Micrococcales</taxon>
        <taxon>Microbacteriaceae</taxon>
        <taxon>Aurantimicrobium</taxon>
    </lineage>
</organism>
<dbReference type="RefSeq" id="WP_110232787.1">
    <property type="nucleotide sequence ID" value="NZ_CP023994.1"/>
</dbReference>
<dbReference type="KEGG" id="aum:AURMO_00264"/>
<dbReference type="InterPro" id="IPR047721">
    <property type="entry name" value="DrmB"/>
</dbReference>
<evidence type="ECO:0000313" key="2">
    <source>
        <dbReference type="EMBL" id="AWR20883.1"/>
    </source>
</evidence>
<keyword evidence="3" id="KW-1185">Reference proteome</keyword>
<evidence type="ECO:0000313" key="3">
    <source>
        <dbReference type="Proteomes" id="UP000246894"/>
    </source>
</evidence>
<dbReference type="Proteomes" id="UP000246894">
    <property type="component" value="Chromosome"/>
</dbReference>
<feature type="domain" description="MrfA-like Zn-binding" evidence="1">
    <location>
        <begin position="478"/>
        <end position="574"/>
    </location>
</feature>
<dbReference type="EMBL" id="CP023994">
    <property type="protein sequence ID" value="AWR20883.1"/>
    <property type="molecule type" value="Genomic_DNA"/>
</dbReference>
<dbReference type="InterPro" id="IPR018973">
    <property type="entry name" value="MZB"/>
</dbReference>